<comment type="caution">
    <text evidence="5">The sequence shown here is derived from an EMBL/GenBank/DDBJ whole genome shotgun (WGS) entry which is preliminary data.</text>
</comment>
<reference evidence="5 6" key="1">
    <citation type="journal article" date="2016" name="Nat. Commun.">
        <title>Extremotolerant tardigrade genome and improved radiotolerance of human cultured cells by tardigrade-unique protein.</title>
        <authorList>
            <person name="Hashimoto T."/>
            <person name="Horikawa D.D."/>
            <person name="Saito Y."/>
            <person name="Kuwahara H."/>
            <person name="Kozuka-Hata H."/>
            <person name="Shin-I T."/>
            <person name="Minakuchi Y."/>
            <person name="Ohishi K."/>
            <person name="Motoyama A."/>
            <person name="Aizu T."/>
            <person name="Enomoto A."/>
            <person name="Kondo K."/>
            <person name="Tanaka S."/>
            <person name="Hara Y."/>
            <person name="Koshikawa S."/>
            <person name="Sagara H."/>
            <person name="Miura T."/>
            <person name="Yokobori S."/>
            <person name="Miyagawa K."/>
            <person name="Suzuki Y."/>
            <person name="Kubo T."/>
            <person name="Oyama M."/>
            <person name="Kohara Y."/>
            <person name="Fujiyama A."/>
            <person name="Arakawa K."/>
            <person name="Katayama T."/>
            <person name="Toyoda A."/>
            <person name="Kunieda T."/>
        </authorList>
    </citation>
    <scope>NUCLEOTIDE SEQUENCE [LARGE SCALE GENOMIC DNA]</scope>
    <source>
        <strain evidence="5 6">YOKOZUNA-1</strain>
    </source>
</reference>
<dbReference type="CDD" id="cd00024">
    <property type="entry name" value="CD_CSD"/>
    <property type="match status" value="1"/>
</dbReference>
<evidence type="ECO:0000313" key="6">
    <source>
        <dbReference type="Proteomes" id="UP000186922"/>
    </source>
</evidence>
<dbReference type="Gene3D" id="2.40.50.40">
    <property type="match status" value="1"/>
</dbReference>
<evidence type="ECO:0000259" key="4">
    <source>
        <dbReference type="PROSITE" id="PS50013"/>
    </source>
</evidence>
<dbReference type="OrthoDB" id="433924at2759"/>
<dbReference type="EMBL" id="BDGG01000006">
    <property type="protein sequence ID" value="GAV00831.1"/>
    <property type="molecule type" value="Genomic_DNA"/>
</dbReference>
<dbReference type="Pfam" id="PF00385">
    <property type="entry name" value="Chromo"/>
    <property type="match status" value="1"/>
</dbReference>
<keyword evidence="2" id="KW-0539">Nucleus</keyword>
<comment type="subcellular location">
    <subcellularLocation>
        <location evidence="1">Nucleus</location>
    </subcellularLocation>
</comment>
<dbReference type="AlphaFoldDB" id="A0A1D1VIT0"/>
<organism evidence="5 6">
    <name type="scientific">Ramazzottius varieornatus</name>
    <name type="common">Water bear</name>
    <name type="synonym">Tardigrade</name>
    <dbReference type="NCBI Taxonomy" id="947166"/>
    <lineage>
        <taxon>Eukaryota</taxon>
        <taxon>Metazoa</taxon>
        <taxon>Ecdysozoa</taxon>
        <taxon>Tardigrada</taxon>
        <taxon>Eutardigrada</taxon>
        <taxon>Parachela</taxon>
        <taxon>Hypsibioidea</taxon>
        <taxon>Ramazzottiidae</taxon>
        <taxon>Ramazzottius</taxon>
    </lineage>
</organism>
<dbReference type="InterPro" id="IPR023779">
    <property type="entry name" value="Chromodomain_CS"/>
</dbReference>
<evidence type="ECO:0000256" key="1">
    <source>
        <dbReference type="ARBA" id="ARBA00004123"/>
    </source>
</evidence>
<feature type="domain" description="Chromo" evidence="4">
    <location>
        <begin position="50"/>
        <end position="110"/>
    </location>
</feature>
<evidence type="ECO:0000256" key="3">
    <source>
        <dbReference type="SAM" id="MobiDB-lite"/>
    </source>
</evidence>
<evidence type="ECO:0000256" key="2">
    <source>
        <dbReference type="ARBA" id="ARBA00023242"/>
    </source>
</evidence>
<dbReference type="InterPro" id="IPR051219">
    <property type="entry name" value="Heterochromatin_chromo-domain"/>
</dbReference>
<dbReference type="PROSITE" id="PS50013">
    <property type="entry name" value="CHROMO_2"/>
    <property type="match status" value="1"/>
</dbReference>
<evidence type="ECO:0000313" key="5">
    <source>
        <dbReference type="EMBL" id="GAV00831.1"/>
    </source>
</evidence>
<keyword evidence="6" id="KW-1185">Reference proteome</keyword>
<proteinExistence type="predicted"/>
<dbReference type="InterPro" id="IPR000953">
    <property type="entry name" value="Chromo/chromo_shadow_dom"/>
</dbReference>
<dbReference type="PROSITE" id="PS00598">
    <property type="entry name" value="CHROMO_1"/>
    <property type="match status" value="1"/>
</dbReference>
<dbReference type="GO" id="GO:0005634">
    <property type="term" value="C:nucleus"/>
    <property type="evidence" value="ECO:0007669"/>
    <property type="project" value="UniProtKB-SubCell"/>
</dbReference>
<dbReference type="Proteomes" id="UP000186922">
    <property type="component" value="Unassembled WGS sequence"/>
</dbReference>
<dbReference type="InterPro" id="IPR023780">
    <property type="entry name" value="Chromo_domain"/>
</dbReference>
<feature type="compositionally biased region" description="Polar residues" evidence="3">
    <location>
        <begin position="121"/>
        <end position="135"/>
    </location>
</feature>
<dbReference type="STRING" id="947166.A0A1D1VIT0"/>
<gene>
    <name evidence="5" type="primary">RvY_11625-1</name>
    <name evidence="5" type="synonym">RvY_11625.1</name>
    <name evidence="5" type="ORF">RvY_11625</name>
</gene>
<dbReference type="SMART" id="SM00298">
    <property type="entry name" value="CHROMO"/>
    <property type="match status" value="1"/>
</dbReference>
<protein>
    <recommendedName>
        <fullName evidence="4">Chromo domain-containing protein</fullName>
    </recommendedName>
</protein>
<feature type="compositionally biased region" description="Polar residues" evidence="3">
    <location>
        <begin position="183"/>
        <end position="196"/>
    </location>
</feature>
<dbReference type="PANTHER" id="PTHR22812">
    <property type="entry name" value="CHROMOBOX PROTEIN"/>
    <property type="match status" value="1"/>
</dbReference>
<sequence>MAEPHSDIPPEDDSDDEQGAQSSSSKTCSDVSKNYRSMKPVCNLNGKDYWVVEAIRDVQVDDKGSMLYLVKWQDWPESDNSWEPEENCNYSRRLISEFHQSLSESKRNTLAQRILLQSMARTTATPSSARVTPASTVRKPAAERKPYSRKSATTTVKTAEKPVKNGKKLKKASSGDEGGSEGYHSTPSTPTSSLQD</sequence>
<accession>A0A1D1VIT0</accession>
<dbReference type="SUPFAM" id="SSF54160">
    <property type="entry name" value="Chromo domain-like"/>
    <property type="match status" value="1"/>
</dbReference>
<dbReference type="InterPro" id="IPR016197">
    <property type="entry name" value="Chromo-like_dom_sf"/>
</dbReference>
<name>A0A1D1VIT0_RAMVA</name>
<feature type="compositionally biased region" description="Acidic residues" evidence="3">
    <location>
        <begin position="9"/>
        <end position="18"/>
    </location>
</feature>
<feature type="region of interest" description="Disordered" evidence="3">
    <location>
        <begin position="121"/>
        <end position="196"/>
    </location>
</feature>
<feature type="region of interest" description="Disordered" evidence="3">
    <location>
        <begin position="1"/>
        <end position="31"/>
    </location>
</feature>
<feature type="compositionally biased region" description="Low complexity" evidence="3">
    <location>
        <begin position="22"/>
        <end position="31"/>
    </location>
</feature>